<dbReference type="NCBIfam" id="NF041518">
    <property type="entry name" value="choice_anch_Q"/>
    <property type="match status" value="1"/>
</dbReference>
<dbReference type="Pfam" id="PF00149">
    <property type="entry name" value="Metallophos"/>
    <property type="match status" value="1"/>
</dbReference>
<dbReference type="SMART" id="SM00060">
    <property type="entry name" value="FN3"/>
    <property type="match status" value="3"/>
</dbReference>
<feature type="domain" description="Fibronectin type-III" evidence="3">
    <location>
        <begin position="836"/>
        <end position="921"/>
    </location>
</feature>
<dbReference type="PANTHER" id="PTHR13817:SF173">
    <property type="entry name" value="FRAZZLED"/>
    <property type="match status" value="1"/>
</dbReference>
<evidence type="ECO:0000259" key="3">
    <source>
        <dbReference type="PROSITE" id="PS50853"/>
    </source>
</evidence>
<dbReference type="AlphaFoldDB" id="A0A656PN20"/>
<dbReference type="Pfam" id="PF13620">
    <property type="entry name" value="CarboxypepD_reg"/>
    <property type="match status" value="1"/>
</dbReference>
<dbReference type="InterPro" id="IPR059226">
    <property type="entry name" value="Choice_anch_Q_dom"/>
</dbReference>
<comment type="caution">
    <text evidence="4">The sequence shown here is derived from an EMBL/GenBank/DDBJ whole genome shotgun (WGS) entry which is preliminary data.</text>
</comment>
<feature type="domain" description="Fibronectin type-III" evidence="3">
    <location>
        <begin position="929"/>
        <end position="1014"/>
    </location>
</feature>
<feature type="domain" description="Fibronectin type-III" evidence="3">
    <location>
        <begin position="1022"/>
        <end position="1107"/>
    </location>
</feature>
<dbReference type="Gene3D" id="2.60.40.1120">
    <property type="entry name" value="Carboxypeptidase-like, regulatory domain"/>
    <property type="match status" value="1"/>
</dbReference>
<dbReference type="PANTHER" id="PTHR13817">
    <property type="entry name" value="TITIN"/>
    <property type="match status" value="1"/>
</dbReference>
<dbReference type="Gene3D" id="3.60.21.10">
    <property type="match status" value="1"/>
</dbReference>
<name>A0A656PN20_UNCKA</name>
<dbReference type="GO" id="GO:0016787">
    <property type="term" value="F:hydrolase activity"/>
    <property type="evidence" value="ECO:0007669"/>
    <property type="project" value="InterPro"/>
</dbReference>
<dbReference type="SUPFAM" id="SSF49265">
    <property type="entry name" value="Fibronectin type III"/>
    <property type="match status" value="2"/>
</dbReference>
<dbReference type="Gene3D" id="2.160.20.10">
    <property type="entry name" value="Single-stranded right-handed beta-helix, Pectin lyase-like"/>
    <property type="match status" value="1"/>
</dbReference>
<dbReference type="GO" id="GO:0030246">
    <property type="term" value="F:carbohydrate binding"/>
    <property type="evidence" value="ECO:0007669"/>
    <property type="project" value="InterPro"/>
</dbReference>
<dbReference type="SUPFAM" id="SSF51126">
    <property type="entry name" value="Pectin lyase-like"/>
    <property type="match status" value="1"/>
</dbReference>
<dbReference type="SUPFAM" id="SSF56300">
    <property type="entry name" value="Metallo-dependent phosphatases"/>
    <property type="match status" value="1"/>
</dbReference>
<dbReference type="InterPro" id="IPR050964">
    <property type="entry name" value="Striated_Muscle_Regulatory"/>
</dbReference>
<reference evidence="4 5" key="1">
    <citation type="journal article" date="2018" name="Nat. Biotechnol.">
        <title>A standardized bacterial taxonomy based on genome phylogeny substantially revises the tree of life.</title>
        <authorList>
            <person name="Parks D.H."/>
            <person name="Chuvochina M."/>
            <person name="Waite D.W."/>
            <person name="Rinke C."/>
            <person name="Skarshewski A."/>
            <person name="Chaumeil P.A."/>
            <person name="Hugenholtz P."/>
        </authorList>
    </citation>
    <scope>NUCLEOTIDE SEQUENCE [LARGE SCALE GENOMIC DNA]</scope>
    <source>
        <strain evidence="4">UBA12021</strain>
    </source>
</reference>
<evidence type="ECO:0000313" key="5">
    <source>
        <dbReference type="Proteomes" id="UP000262056"/>
    </source>
</evidence>
<dbReference type="InterPro" id="IPR013784">
    <property type="entry name" value="Carb-bd-like_fold"/>
</dbReference>
<organism evidence="4 5">
    <name type="scientific">candidate division WWE3 bacterium</name>
    <dbReference type="NCBI Taxonomy" id="2053526"/>
    <lineage>
        <taxon>Bacteria</taxon>
        <taxon>Katanobacteria</taxon>
    </lineage>
</organism>
<evidence type="ECO:0000313" key="4">
    <source>
        <dbReference type="EMBL" id="HCQ40809.1"/>
    </source>
</evidence>
<dbReference type="EMBL" id="DQFB01000004">
    <property type="protein sequence ID" value="HCQ40809.1"/>
    <property type="molecule type" value="Genomic_DNA"/>
</dbReference>
<keyword evidence="1" id="KW-0677">Repeat</keyword>
<dbReference type="InterPro" id="IPR029052">
    <property type="entry name" value="Metallo-depent_PP-like"/>
</dbReference>
<dbReference type="CDD" id="cd00063">
    <property type="entry name" value="FN3"/>
    <property type="match status" value="3"/>
</dbReference>
<dbReference type="InterPro" id="IPR013783">
    <property type="entry name" value="Ig-like_fold"/>
</dbReference>
<dbReference type="Proteomes" id="UP000262056">
    <property type="component" value="Unassembled WGS sequence"/>
</dbReference>
<proteinExistence type="predicted"/>
<gene>
    <name evidence="4" type="ORF">DIU24_03865</name>
</gene>
<sequence length="1197" mass="126188">MQIKRTSEHGFAHVALVLAILLTAGAVLSFKEIPKVKELSRTLLGKIDPGNVLSLATGRLYYVDCQKGNDSNSGNSEGSPWKTFSKVNGVALTAGDAVYIKRDGICTDTVNGVLNITSSGNSTDQILISSYGVGSYPKIVKTVSGDAINVSGAYILISNIHVTADLSTVTKDSACQNGPIGTMSGIRLDKNSHDVTVRNIIASKLYAGVYIAGDLTTGPVSSRNKILNSVFIDNKMMNSQSSAGAMGVLVWGDDNEIAYNEFSGNDACSRLYTRDGSAVEIYGGKRNNIHHNRAYNNETFSELGHVRTDSNKFGYNLVVSKLPYSKGFVTRGGGDSYGPVPNSTFYNNTVYLTGSTSQAFVCAGDCNTTTSPVFTIKNNIFSGAQKSAYFGGTSFVESNNIFNKTPEPTSYSINGSSKVTDPQFATIEDAYASVLDFHLKSTSPAVNAGTSDNGGYTTDLDGSGVPVSTTDIGAFEYGATGAPAGPSFSFGSVGDHGYGSAGSGVFTKASQSGLDLFLSLGDLSYQLPSGKNEYTWCNEYVKPSWGSKPFSIIAGGHENGVDNAGNGVIDYFVDDTCLPDRVNGVQSPNLGTGGSPTGTDNIGKEFYFDYPAENPTTRFILVDPKMNFLYGGLYTFSVGNERYNWLSDRIDEARVLGRKWIIVANHENYISSGIKSDEIGSDYFNLVMKKRPDLLLQGHDHNYQRGKQLYLNSSCPSISASTSTAGNSACIVSGSLGGDGPNYSKGLGTVLVINGSGGVGHYTLSSSSDVHYNYFAARNDTAFGFSKFTVTPSGITSSYVDKATTSPFTDTFSISVSGSTVTPPPPPEADTTAPSTPTNLTAAVVSSTQINLTWSASTDNVGVTGYEVYRNGVKAGTVTSTSYNSTGLTASTAYNYYVRAFDAASNFSSASTTVSATTQSAPDTSAPTPPANLTGTVVSQSQINLTWTPSSDNVGVTGYDVYRNNTKVGTVTSASYTNTGLTAGTTYTFFIKAFDAAGNVSGASNTVSATTFAAPDTTAPTAPANLIATVISSTQINLTWSASTDDVGVTAYEVYRDNVKVATITTTGYGDATRSPATTYYYYVKARDAAGNLSTASATVAATTLPQVTTIASVHGTVFSSSNTPIYLGKITVIKDGVSKSKKTYYTDSKGAFSIPNLTTGTYKVTYSAKQHVSQSESVVITSTTTDITKNIILQRR</sequence>
<dbReference type="InterPro" id="IPR011050">
    <property type="entry name" value="Pectin_lyase_fold/virulence"/>
</dbReference>
<accession>A0A656PN20</accession>
<protein>
    <recommendedName>
        <fullName evidence="3">Fibronectin type-III domain-containing protein</fullName>
    </recommendedName>
</protein>
<dbReference type="InterPro" id="IPR004843">
    <property type="entry name" value="Calcineurin-like_PHP"/>
</dbReference>
<dbReference type="Pfam" id="PF00041">
    <property type="entry name" value="fn3"/>
    <property type="match status" value="2"/>
</dbReference>
<evidence type="ECO:0000256" key="2">
    <source>
        <dbReference type="SAM" id="MobiDB-lite"/>
    </source>
</evidence>
<evidence type="ECO:0000256" key="1">
    <source>
        <dbReference type="ARBA" id="ARBA00022737"/>
    </source>
</evidence>
<dbReference type="InterPro" id="IPR012334">
    <property type="entry name" value="Pectin_lyas_fold"/>
</dbReference>
<dbReference type="PROSITE" id="PS50853">
    <property type="entry name" value="FN3"/>
    <property type="match status" value="3"/>
</dbReference>
<dbReference type="InterPro" id="IPR003961">
    <property type="entry name" value="FN3_dom"/>
</dbReference>
<dbReference type="InterPro" id="IPR036116">
    <property type="entry name" value="FN3_sf"/>
</dbReference>
<dbReference type="SUPFAM" id="SSF49452">
    <property type="entry name" value="Starch-binding domain-like"/>
    <property type="match status" value="1"/>
</dbReference>
<feature type="region of interest" description="Disordered" evidence="2">
    <location>
        <begin position="816"/>
        <end position="835"/>
    </location>
</feature>
<dbReference type="Gene3D" id="2.60.40.10">
    <property type="entry name" value="Immunoglobulins"/>
    <property type="match status" value="3"/>
</dbReference>